<gene>
    <name evidence="18" type="primary">Dana\GF11227</name>
    <name evidence="18" type="synonym">dana_GLEANR_11295</name>
    <name evidence="18" type="ORF">GF11227</name>
</gene>
<evidence type="ECO:0000256" key="12">
    <source>
        <dbReference type="ARBA" id="ARBA00023157"/>
    </source>
</evidence>
<dbReference type="SMR" id="B3MGB8"/>
<comment type="function">
    <text evidence="13">Involved in the digestion of the blood meal.</text>
</comment>
<evidence type="ECO:0000313" key="18">
    <source>
        <dbReference type="EMBL" id="EDV37821.2"/>
    </source>
</evidence>
<dbReference type="SMART" id="SM00631">
    <property type="entry name" value="Zn_pept"/>
    <property type="match status" value="1"/>
</dbReference>
<dbReference type="GO" id="GO:0004181">
    <property type="term" value="F:metallocarboxypeptidase activity"/>
    <property type="evidence" value="ECO:0007669"/>
    <property type="project" value="InterPro"/>
</dbReference>
<feature type="domain" description="Peptidase M14" evidence="17">
    <location>
        <begin position="149"/>
        <end position="442"/>
    </location>
</feature>
<evidence type="ECO:0000313" key="19">
    <source>
        <dbReference type="Proteomes" id="UP000007801"/>
    </source>
</evidence>
<dbReference type="InterPro" id="IPR003146">
    <property type="entry name" value="M14A_act_pep"/>
</dbReference>
<keyword evidence="9 18" id="KW-0378">Hydrolase</keyword>
<evidence type="ECO:0000256" key="2">
    <source>
        <dbReference type="ARBA" id="ARBA00004613"/>
    </source>
</evidence>
<dbReference type="SUPFAM" id="SSF54897">
    <property type="entry name" value="Protease propeptides/inhibitors"/>
    <property type="match status" value="1"/>
</dbReference>
<evidence type="ECO:0000256" key="15">
    <source>
        <dbReference type="PROSITE-ProRule" id="PRU01379"/>
    </source>
</evidence>
<dbReference type="STRING" id="7217.B3MGB8"/>
<dbReference type="FunFam" id="3.40.630.10:FF:000040">
    <property type="entry name" value="zinc carboxypeptidase"/>
    <property type="match status" value="1"/>
</dbReference>
<evidence type="ECO:0000256" key="5">
    <source>
        <dbReference type="ARBA" id="ARBA00022645"/>
    </source>
</evidence>
<dbReference type="InterPro" id="IPR057246">
    <property type="entry name" value="CARBOXYPEPT_ZN_1"/>
</dbReference>
<keyword evidence="7" id="KW-0479">Metal-binding</keyword>
<evidence type="ECO:0000256" key="13">
    <source>
        <dbReference type="ARBA" id="ARBA00057299"/>
    </source>
</evidence>
<protein>
    <recommendedName>
        <fullName evidence="14">Zinc carboxypeptidase A 1</fullName>
    </recommendedName>
</protein>
<dbReference type="PROSITE" id="PS00132">
    <property type="entry name" value="CARBOXYPEPT_ZN_1"/>
    <property type="match status" value="1"/>
</dbReference>
<evidence type="ECO:0000256" key="3">
    <source>
        <dbReference type="ARBA" id="ARBA00005988"/>
    </source>
</evidence>
<keyword evidence="6" id="KW-0645">Protease</keyword>
<dbReference type="GO" id="GO:0006508">
    <property type="term" value="P:proteolysis"/>
    <property type="evidence" value="ECO:0007669"/>
    <property type="project" value="UniProtKB-KW"/>
</dbReference>
<feature type="active site" description="Proton donor/acceptor" evidence="15">
    <location>
        <position position="406"/>
    </location>
</feature>
<keyword evidence="8 16" id="KW-0732">Signal</keyword>
<evidence type="ECO:0000259" key="17">
    <source>
        <dbReference type="PROSITE" id="PS52035"/>
    </source>
</evidence>
<dbReference type="InterPro" id="IPR057247">
    <property type="entry name" value="CARBOXYPEPT_ZN_2"/>
</dbReference>
<evidence type="ECO:0000256" key="6">
    <source>
        <dbReference type="ARBA" id="ARBA00022670"/>
    </source>
</evidence>
<evidence type="ECO:0000256" key="9">
    <source>
        <dbReference type="ARBA" id="ARBA00022801"/>
    </source>
</evidence>
<dbReference type="EMBL" id="CH902619">
    <property type="protein sequence ID" value="EDV37821.2"/>
    <property type="molecule type" value="Genomic_DNA"/>
</dbReference>
<dbReference type="PROSITE" id="PS00133">
    <property type="entry name" value="CARBOXYPEPT_ZN_2"/>
    <property type="match status" value="1"/>
</dbReference>
<dbReference type="PRINTS" id="PR00765">
    <property type="entry name" value="CRBOXYPTASEA"/>
</dbReference>
<dbReference type="Gene3D" id="3.30.70.340">
    <property type="entry name" value="Metallocarboxypeptidase-like"/>
    <property type="match status" value="1"/>
</dbReference>
<keyword evidence="10" id="KW-0862">Zinc</keyword>
<keyword evidence="19" id="KW-1185">Reference proteome</keyword>
<dbReference type="FunCoup" id="B3MGB8">
    <property type="interactions" value="3"/>
</dbReference>
<dbReference type="InterPro" id="IPR000834">
    <property type="entry name" value="Peptidase_M14"/>
</dbReference>
<feature type="signal peptide" evidence="16">
    <location>
        <begin position="1"/>
        <end position="22"/>
    </location>
</feature>
<dbReference type="GO" id="GO:0008270">
    <property type="term" value="F:zinc ion binding"/>
    <property type="evidence" value="ECO:0007669"/>
    <property type="project" value="InterPro"/>
</dbReference>
<accession>B3MGB8</accession>
<dbReference type="MEROPS" id="M14.A05"/>
<dbReference type="CDD" id="cd03860">
    <property type="entry name" value="M14_CP_A-B_like"/>
    <property type="match status" value="1"/>
</dbReference>
<dbReference type="GO" id="GO:0031982">
    <property type="term" value="C:vesicle"/>
    <property type="evidence" value="ECO:0007669"/>
    <property type="project" value="EnsemblMetazoa"/>
</dbReference>
<dbReference type="InterPro" id="IPR036990">
    <property type="entry name" value="M14A-like_propep"/>
</dbReference>
<evidence type="ECO:0000256" key="11">
    <source>
        <dbReference type="ARBA" id="ARBA00023049"/>
    </source>
</evidence>
<dbReference type="HOGENOM" id="CLU_019326_2_1_1"/>
<keyword evidence="4" id="KW-0964">Secreted</keyword>
<dbReference type="KEGG" id="dan:6494091"/>
<dbReference type="PROSITE" id="PS52035">
    <property type="entry name" value="PEPTIDASE_M14"/>
    <property type="match status" value="1"/>
</dbReference>
<dbReference type="Gene3D" id="3.40.630.10">
    <property type="entry name" value="Zn peptidases"/>
    <property type="match status" value="1"/>
</dbReference>
<evidence type="ECO:0000256" key="1">
    <source>
        <dbReference type="ARBA" id="ARBA00001947"/>
    </source>
</evidence>
<organism evidence="18 19">
    <name type="scientific">Drosophila ananassae</name>
    <name type="common">Fruit fly</name>
    <dbReference type="NCBI Taxonomy" id="7217"/>
    <lineage>
        <taxon>Eukaryota</taxon>
        <taxon>Metazoa</taxon>
        <taxon>Ecdysozoa</taxon>
        <taxon>Arthropoda</taxon>
        <taxon>Hexapoda</taxon>
        <taxon>Insecta</taxon>
        <taxon>Pterygota</taxon>
        <taxon>Neoptera</taxon>
        <taxon>Endopterygota</taxon>
        <taxon>Diptera</taxon>
        <taxon>Brachycera</taxon>
        <taxon>Muscomorpha</taxon>
        <taxon>Ephydroidea</taxon>
        <taxon>Drosophilidae</taxon>
        <taxon>Drosophila</taxon>
        <taxon>Sophophora</taxon>
    </lineage>
</organism>
<evidence type="ECO:0000256" key="16">
    <source>
        <dbReference type="SAM" id="SignalP"/>
    </source>
</evidence>
<dbReference type="Pfam" id="PF00246">
    <property type="entry name" value="Peptidase_M14"/>
    <property type="match status" value="1"/>
</dbReference>
<comment type="similarity">
    <text evidence="3 15">Belongs to the peptidase M14 family.</text>
</comment>
<keyword evidence="11" id="KW-0482">Metalloprotease</keyword>
<dbReference type="GO" id="GO:0005615">
    <property type="term" value="C:extracellular space"/>
    <property type="evidence" value="ECO:0007669"/>
    <property type="project" value="TreeGrafter"/>
</dbReference>
<dbReference type="GeneID" id="6494091"/>
<evidence type="ECO:0000256" key="4">
    <source>
        <dbReference type="ARBA" id="ARBA00022525"/>
    </source>
</evidence>
<sequence>MLTWRIRAQWLVIPILAMASSGTNLDSGSCPAAKTADSSCLGGVTPPDQARYDNYRIYNVEFDNEQQIELFQKLEEQSDSLTFIGHAREIGQKLSILVAAHRVADFADLLKTYKLKHRVLTYNFQEKIDRNMSEVQPEDIDASKLDWQHFFHLKTIYEWLDKMAAKYSQLTVLDMGTSTQGNPIKGVKLVSNPNNKAIFIESGIHAREWIAPATATYIINELLTSQDAQVQKLATDYNWIIFPSVNPDGYKYTFEHDRMWRKNRQLFGTCRGVDLNRNYPDHWNSTGSSSDPTRYDFAGPSAGSELETQRLIEFIRENVGKEQIKTYIALHSYSQMLMFPYGYTKDRVSNYADLQEFGQKAAAAIKAESGRDYVSGNLYETIYPSSGGSMDWAHAEAGIPIAYTFELRGPPDSQDLFILPAVEIQPTASEAFTAIRTIVEAAAEKGYYK</sequence>
<dbReference type="eggNOG" id="KOG2650">
    <property type="taxonomic scope" value="Eukaryota"/>
</dbReference>
<keyword evidence="5 18" id="KW-0121">Carboxypeptidase</keyword>
<evidence type="ECO:0000256" key="14">
    <source>
        <dbReference type="ARBA" id="ARBA00069039"/>
    </source>
</evidence>
<feature type="chain" id="PRO_5006454730" description="Zinc carboxypeptidase A 1" evidence="16">
    <location>
        <begin position="23"/>
        <end position="449"/>
    </location>
</feature>
<evidence type="ECO:0000256" key="8">
    <source>
        <dbReference type="ARBA" id="ARBA00022729"/>
    </source>
</evidence>
<dbReference type="SUPFAM" id="SSF53187">
    <property type="entry name" value="Zn-dependent exopeptidases"/>
    <property type="match status" value="1"/>
</dbReference>
<dbReference type="FunFam" id="3.30.70.340:FF:000002">
    <property type="entry name" value="Carboxypeptidase A"/>
    <property type="match status" value="1"/>
</dbReference>
<proteinExistence type="inferred from homology"/>
<dbReference type="InParanoid" id="B3MGB8"/>
<evidence type="ECO:0000256" key="10">
    <source>
        <dbReference type="ARBA" id="ARBA00022833"/>
    </source>
</evidence>
<dbReference type="PANTHER" id="PTHR11705">
    <property type="entry name" value="PROTEASE FAMILY M14 CARBOXYPEPTIDASE A,B"/>
    <property type="match status" value="1"/>
</dbReference>
<comment type="subcellular location">
    <subcellularLocation>
        <location evidence="2">Secreted</location>
    </subcellularLocation>
</comment>
<dbReference type="PANTHER" id="PTHR11705:SF60">
    <property type="entry name" value="FI16720P1"/>
    <property type="match status" value="1"/>
</dbReference>
<evidence type="ECO:0000256" key="7">
    <source>
        <dbReference type="ARBA" id="ARBA00022723"/>
    </source>
</evidence>
<dbReference type="Pfam" id="PF02244">
    <property type="entry name" value="Propep_M14"/>
    <property type="match status" value="1"/>
</dbReference>
<keyword evidence="12" id="KW-1015">Disulfide bond</keyword>
<reference evidence="18 19" key="1">
    <citation type="journal article" date="2007" name="Nature">
        <title>Evolution of genes and genomes on the Drosophila phylogeny.</title>
        <authorList>
            <consortium name="Drosophila 12 Genomes Consortium"/>
            <person name="Clark A.G."/>
            <person name="Eisen M.B."/>
            <person name="Smith D.R."/>
            <person name="Bergman C.M."/>
            <person name="Oliver B."/>
            <person name="Markow T.A."/>
            <person name="Kaufman T.C."/>
            <person name="Kellis M."/>
            <person name="Gelbart W."/>
            <person name="Iyer V.N."/>
            <person name="Pollard D.A."/>
            <person name="Sackton T.B."/>
            <person name="Larracuente A.M."/>
            <person name="Singh N.D."/>
            <person name="Abad J.P."/>
            <person name="Abt D.N."/>
            <person name="Adryan B."/>
            <person name="Aguade M."/>
            <person name="Akashi H."/>
            <person name="Anderson W.W."/>
            <person name="Aquadro C.F."/>
            <person name="Ardell D.H."/>
            <person name="Arguello R."/>
            <person name="Artieri C.G."/>
            <person name="Barbash D.A."/>
            <person name="Barker D."/>
            <person name="Barsanti P."/>
            <person name="Batterham P."/>
            <person name="Batzoglou S."/>
            <person name="Begun D."/>
            <person name="Bhutkar A."/>
            <person name="Blanco E."/>
            <person name="Bosak S.A."/>
            <person name="Bradley R.K."/>
            <person name="Brand A.D."/>
            <person name="Brent M.R."/>
            <person name="Brooks A.N."/>
            <person name="Brown R.H."/>
            <person name="Butlin R.K."/>
            <person name="Caggese C."/>
            <person name="Calvi B.R."/>
            <person name="Bernardo de Carvalho A."/>
            <person name="Caspi A."/>
            <person name="Castrezana S."/>
            <person name="Celniker S.E."/>
            <person name="Chang J.L."/>
            <person name="Chapple C."/>
            <person name="Chatterji S."/>
            <person name="Chinwalla A."/>
            <person name="Civetta A."/>
            <person name="Clifton S.W."/>
            <person name="Comeron J.M."/>
            <person name="Costello J.C."/>
            <person name="Coyne J.A."/>
            <person name="Daub J."/>
            <person name="David R.G."/>
            <person name="Delcher A.L."/>
            <person name="Delehaunty K."/>
            <person name="Do C.B."/>
            <person name="Ebling H."/>
            <person name="Edwards K."/>
            <person name="Eickbush T."/>
            <person name="Evans J.D."/>
            <person name="Filipski A."/>
            <person name="Findeiss S."/>
            <person name="Freyhult E."/>
            <person name="Fulton L."/>
            <person name="Fulton R."/>
            <person name="Garcia A.C."/>
            <person name="Gardiner A."/>
            <person name="Garfield D.A."/>
            <person name="Garvin B.E."/>
            <person name="Gibson G."/>
            <person name="Gilbert D."/>
            <person name="Gnerre S."/>
            <person name="Godfrey J."/>
            <person name="Good R."/>
            <person name="Gotea V."/>
            <person name="Gravely B."/>
            <person name="Greenberg A.J."/>
            <person name="Griffiths-Jones S."/>
            <person name="Gross S."/>
            <person name="Guigo R."/>
            <person name="Gustafson E.A."/>
            <person name="Haerty W."/>
            <person name="Hahn M.W."/>
            <person name="Halligan D.L."/>
            <person name="Halpern A.L."/>
            <person name="Halter G.M."/>
            <person name="Han M.V."/>
            <person name="Heger A."/>
            <person name="Hillier L."/>
            <person name="Hinrichs A.S."/>
            <person name="Holmes I."/>
            <person name="Hoskins R.A."/>
            <person name="Hubisz M.J."/>
            <person name="Hultmark D."/>
            <person name="Huntley M.A."/>
            <person name="Jaffe D.B."/>
            <person name="Jagadeeshan S."/>
            <person name="Jeck W.R."/>
            <person name="Johnson J."/>
            <person name="Jones C.D."/>
            <person name="Jordan W.C."/>
            <person name="Karpen G.H."/>
            <person name="Kataoka E."/>
            <person name="Keightley P.D."/>
            <person name="Kheradpour P."/>
            <person name="Kirkness E.F."/>
            <person name="Koerich L.B."/>
            <person name="Kristiansen K."/>
            <person name="Kudrna D."/>
            <person name="Kulathinal R.J."/>
            <person name="Kumar S."/>
            <person name="Kwok R."/>
            <person name="Lander E."/>
            <person name="Langley C.H."/>
            <person name="Lapoint R."/>
            <person name="Lazzaro B.P."/>
            <person name="Lee S.J."/>
            <person name="Levesque L."/>
            <person name="Li R."/>
            <person name="Lin C.F."/>
            <person name="Lin M.F."/>
            <person name="Lindblad-Toh K."/>
            <person name="Llopart A."/>
            <person name="Long M."/>
            <person name="Low L."/>
            <person name="Lozovsky E."/>
            <person name="Lu J."/>
            <person name="Luo M."/>
            <person name="Machado C.A."/>
            <person name="Makalowski W."/>
            <person name="Marzo M."/>
            <person name="Matsuda M."/>
            <person name="Matzkin L."/>
            <person name="McAllister B."/>
            <person name="McBride C.S."/>
            <person name="McKernan B."/>
            <person name="McKernan K."/>
            <person name="Mendez-Lago M."/>
            <person name="Minx P."/>
            <person name="Mollenhauer M.U."/>
            <person name="Montooth K."/>
            <person name="Mount S.M."/>
            <person name="Mu X."/>
            <person name="Myers E."/>
            <person name="Negre B."/>
            <person name="Newfeld S."/>
            <person name="Nielsen R."/>
            <person name="Noor M.A."/>
            <person name="O'Grady P."/>
            <person name="Pachter L."/>
            <person name="Papaceit M."/>
            <person name="Parisi M.J."/>
            <person name="Parisi M."/>
            <person name="Parts L."/>
            <person name="Pedersen J.S."/>
            <person name="Pesole G."/>
            <person name="Phillippy A.M."/>
            <person name="Ponting C.P."/>
            <person name="Pop M."/>
            <person name="Porcelli D."/>
            <person name="Powell J.R."/>
            <person name="Prohaska S."/>
            <person name="Pruitt K."/>
            <person name="Puig M."/>
            <person name="Quesneville H."/>
            <person name="Ram K.R."/>
            <person name="Rand D."/>
            <person name="Rasmussen M.D."/>
            <person name="Reed L.K."/>
            <person name="Reenan R."/>
            <person name="Reily A."/>
            <person name="Remington K.A."/>
            <person name="Rieger T.T."/>
            <person name="Ritchie M.G."/>
            <person name="Robin C."/>
            <person name="Rogers Y.H."/>
            <person name="Rohde C."/>
            <person name="Rozas J."/>
            <person name="Rubenfield M.J."/>
            <person name="Ruiz A."/>
            <person name="Russo S."/>
            <person name="Salzberg S.L."/>
            <person name="Sanchez-Gracia A."/>
            <person name="Saranga D.J."/>
            <person name="Sato H."/>
            <person name="Schaeffer S.W."/>
            <person name="Schatz M.C."/>
            <person name="Schlenke T."/>
            <person name="Schwartz R."/>
            <person name="Segarra C."/>
            <person name="Singh R.S."/>
            <person name="Sirot L."/>
            <person name="Sirota M."/>
            <person name="Sisneros N.B."/>
            <person name="Smith C.D."/>
            <person name="Smith T.F."/>
            <person name="Spieth J."/>
            <person name="Stage D.E."/>
            <person name="Stark A."/>
            <person name="Stephan W."/>
            <person name="Strausberg R.L."/>
            <person name="Strempel S."/>
            <person name="Sturgill D."/>
            <person name="Sutton G."/>
            <person name="Sutton G.G."/>
            <person name="Tao W."/>
            <person name="Teichmann S."/>
            <person name="Tobari Y.N."/>
            <person name="Tomimura Y."/>
            <person name="Tsolas J.M."/>
            <person name="Valente V.L."/>
            <person name="Venter E."/>
            <person name="Venter J.C."/>
            <person name="Vicario S."/>
            <person name="Vieira F.G."/>
            <person name="Vilella A.J."/>
            <person name="Villasante A."/>
            <person name="Walenz B."/>
            <person name="Wang J."/>
            <person name="Wasserman M."/>
            <person name="Watts T."/>
            <person name="Wilson D."/>
            <person name="Wilson R.K."/>
            <person name="Wing R.A."/>
            <person name="Wolfner M.F."/>
            <person name="Wong A."/>
            <person name="Wong G.K."/>
            <person name="Wu C.I."/>
            <person name="Wu G."/>
            <person name="Yamamoto D."/>
            <person name="Yang H.P."/>
            <person name="Yang S.P."/>
            <person name="Yorke J.A."/>
            <person name="Yoshida K."/>
            <person name="Zdobnov E."/>
            <person name="Zhang P."/>
            <person name="Zhang Y."/>
            <person name="Zimin A.V."/>
            <person name="Baldwin J."/>
            <person name="Abdouelleil A."/>
            <person name="Abdulkadir J."/>
            <person name="Abebe A."/>
            <person name="Abera B."/>
            <person name="Abreu J."/>
            <person name="Acer S.C."/>
            <person name="Aftuck L."/>
            <person name="Alexander A."/>
            <person name="An P."/>
            <person name="Anderson E."/>
            <person name="Anderson S."/>
            <person name="Arachi H."/>
            <person name="Azer M."/>
            <person name="Bachantsang P."/>
            <person name="Barry A."/>
            <person name="Bayul T."/>
            <person name="Berlin A."/>
            <person name="Bessette D."/>
            <person name="Bloom T."/>
            <person name="Blye J."/>
            <person name="Boguslavskiy L."/>
            <person name="Bonnet C."/>
            <person name="Boukhgalter B."/>
            <person name="Bourzgui I."/>
            <person name="Brown A."/>
            <person name="Cahill P."/>
            <person name="Channer S."/>
            <person name="Cheshatsang Y."/>
            <person name="Chuda L."/>
            <person name="Citroen M."/>
            <person name="Collymore A."/>
            <person name="Cooke P."/>
            <person name="Costello M."/>
            <person name="D'Aco K."/>
            <person name="Daza R."/>
            <person name="De Haan G."/>
            <person name="DeGray S."/>
            <person name="DeMaso C."/>
            <person name="Dhargay N."/>
            <person name="Dooley K."/>
            <person name="Dooley E."/>
            <person name="Doricent M."/>
            <person name="Dorje P."/>
            <person name="Dorjee K."/>
            <person name="Dupes A."/>
            <person name="Elong R."/>
            <person name="Falk J."/>
            <person name="Farina A."/>
            <person name="Faro S."/>
            <person name="Ferguson D."/>
            <person name="Fisher S."/>
            <person name="Foley C.D."/>
            <person name="Franke A."/>
            <person name="Friedrich D."/>
            <person name="Gadbois L."/>
            <person name="Gearin G."/>
            <person name="Gearin C.R."/>
            <person name="Giannoukos G."/>
            <person name="Goode T."/>
            <person name="Graham J."/>
            <person name="Grandbois E."/>
            <person name="Grewal S."/>
            <person name="Gyaltsen K."/>
            <person name="Hafez N."/>
            <person name="Hagos B."/>
            <person name="Hall J."/>
            <person name="Henson C."/>
            <person name="Hollinger A."/>
            <person name="Honan T."/>
            <person name="Huard M.D."/>
            <person name="Hughes L."/>
            <person name="Hurhula B."/>
            <person name="Husby M.E."/>
            <person name="Kamat A."/>
            <person name="Kanga B."/>
            <person name="Kashin S."/>
            <person name="Khazanovich D."/>
            <person name="Kisner P."/>
            <person name="Lance K."/>
            <person name="Lara M."/>
            <person name="Lee W."/>
            <person name="Lennon N."/>
            <person name="Letendre F."/>
            <person name="LeVine R."/>
            <person name="Lipovsky A."/>
            <person name="Liu X."/>
            <person name="Liu J."/>
            <person name="Liu S."/>
            <person name="Lokyitsang T."/>
            <person name="Lokyitsang Y."/>
            <person name="Lubonja R."/>
            <person name="Lui A."/>
            <person name="MacDonald P."/>
            <person name="Magnisalis V."/>
            <person name="Maru K."/>
            <person name="Matthews C."/>
            <person name="McCusker W."/>
            <person name="McDonough S."/>
            <person name="Mehta T."/>
            <person name="Meldrim J."/>
            <person name="Meneus L."/>
            <person name="Mihai O."/>
            <person name="Mihalev A."/>
            <person name="Mihova T."/>
            <person name="Mittelman R."/>
            <person name="Mlenga V."/>
            <person name="Montmayeur A."/>
            <person name="Mulrain L."/>
            <person name="Navidi A."/>
            <person name="Naylor J."/>
            <person name="Negash T."/>
            <person name="Nguyen T."/>
            <person name="Nguyen N."/>
            <person name="Nicol R."/>
            <person name="Norbu C."/>
            <person name="Norbu N."/>
            <person name="Novod N."/>
            <person name="O'Neill B."/>
            <person name="Osman S."/>
            <person name="Markiewicz E."/>
            <person name="Oyono O.L."/>
            <person name="Patti C."/>
            <person name="Phunkhang P."/>
            <person name="Pierre F."/>
            <person name="Priest M."/>
            <person name="Raghuraman S."/>
            <person name="Rege F."/>
            <person name="Reyes R."/>
            <person name="Rise C."/>
            <person name="Rogov P."/>
            <person name="Ross K."/>
            <person name="Ryan E."/>
            <person name="Settipalli S."/>
            <person name="Shea T."/>
            <person name="Sherpa N."/>
            <person name="Shi L."/>
            <person name="Shih D."/>
            <person name="Sparrow T."/>
            <person name="Spaulding J."/>
            <person name="Stalker J."/>
            <person name="Stange-Thomann N."/>
            <person name="Stavropoulos S."/>
            <person name="Stone C."/>
            <person name="Strader C."/>
            <person name="Tesfaye S."/>
            <person name="Thomson T."/>
            <person name="Thoulutsang Y."/>
            <person name="Thoulutsang D."/>
            <person name="Topham K."/>
            <person name="Topping I."/>
            <person name="Tsamla T."/>
            <person name="Vassiliev H."/>
            <person name="Vo A."/>
            <person name="Wangchuk T."/>
            <person name="Wangdi T."/>
            <person name="Weiand M."/>
            <person name="Wilkinson J."/>
            <person name="Wilson A."/>
            <person name="Yadav S."/>
            <person name="Young G."/>
            <person name="Yu Q."/>
            <person name="Zembek L."/>
            <person name="Zhong D."/>
            <person name="Zimmer A."/>
            <person name="Zwirko Z."/>
            <person name="Jaffe D.B."/>
            <person name="Alvarez P."/>
            <person name="Brockman W."/>
            <person name="Butler J."/>
            <person name="Chin C."/>
            <person name="Gnerre S."/>
            <person name="Grabherr M."/>
            <person name="Kleber M."/>
            <person name="Mauceli E."/>
            <person name="MacCallum I."/>
        </authorList>
    </citation>
    <scope>NUCLEOTIDE SEQUENCE [LARGE SCALE GENOMIC DNA]</scope>
    <source>
        <strain evidence="19">Tucson 14024-0371.13</strain>
    </source>
</reference>
<dbReference type="OrthoDB" id="3626597at2759"/>
<dbReference type="AlphaFoldDB" id="B3MGB8"/>
<name>B3MGB8_DROAN</name>
<dbReference type="Proteomes" id="UP000007801">
    <property type="component" value="Unassembled WGS sequence"/>
</dbReference>
<comment type="cofactor">
    <cofactor evidence="1">
        <name>Zn(2+)</name>
        <dbReference type="ChEBI" id="CHEBI:29105"/>
    </cofactor>
</comment>